<dbReference type="SUPFAM" id="SSF46689">
    <property type="entry name" value="Homeodomain-like"/>
    <property type="match status" value="1"/>
</dbReference>
<feature type="compositionally biased region" description="Polar residues" evidence="4">
    <location>
        <begin position="229"/>
        <end position="238"/>
    </location>
</feature>
<keyword evidence="5" id="KW-0472">Membrane</keyword>
<dbReference type="Gene3D" id="1.10.10.60">
    <property type="entry name" value="Homeodomain-like"/>
    <property type="match status" value="1"/>
</dbReference>
<dbReference type="InterPro" id="IPR003313">
    <property type="entry name" value="AraC-bd"/>
</dbReference>
<evidence type="ECO:0000313" key="7">
    <source>
        <dbReference type="EMBL" id="BAK37083.1"/>
    </source>
</evidence>
<dbReference type="Gene3D" id="2.60.120.10">
    <property type="entry name" value="Jelly Rolls"/>
    <property type="match status" value="1"/>
</dbReference>
<dbReference type="Proteomes" id="UP000007947">
    <property type="component" value="Chromosome"/>
</dbReference>
<dbReference type="KEGG" id="mph:MLP_40690"/>
<evidence type="ECO:0000259" key="6">
    <source>
        <dbReference type="PROSITE" id="PS01124"/>
    </source>
</evidence>
<evidence type="ECO:0000256" key="5">
    <source>
        <dbReference type="SAM" id="Phobius"/>
    </source>
</evidence>
<evidence type="ECO:0000256" key="2">
    <source>
        <dbReference type="ARBA" id="ARBA00023125"/>
    </source>
</evidence>
<dbReference type="HOGENOM" id="CLU_000445_87_2_11"/>
<reference evidence="7 8" key="1">
    <citation type="submission" date="2011-05" db="EMBL/GenBank/DDBJ databases">
        <title>Whole genome sequence of Microlunatus phosphovorus NM-1.</title>
        <authorList>
            <person name="Hosoyama A."/>
            <person name="Sasaki K."/>
            <person name="Harada T."/>
            <person name="Igarashi R."/>
            <person name="Kawakoshi A."/>
            <person name="Sasagawa M."/>
            <person name="Fukada J."/>
            <person name="Nakamura S."/>
            <person name="Katano Y."/>
            <person name="Hanada S."/>
            <person name="Kamagata Y."/>
            <person name="Nakamura N."/>
            <person name="Yamazaki S."/>
            <person name="Fujita N."/>
        </authorList>
    </citation>
    <scope>NUCLEOTIDE SEQUENCE [LARGE SCALE GENOMIC DNA]</scope>
    <source>
        <strain evidence="8">ATCC 700054 / DSM 10555 / JCM 9379 / NBRC 101784 / NCIMB 13414 / VKM Ac-1990 / NM-1</strain>
    </source>
</reference>
<keyword evidence="1" id="KW-0805">Transcription regulation</keyword>
<keyword evidence="5" id="KW-1133">Transmembrane helix</keyword>
<evidence type="ECO:0000256" key="3">
    <source>
        <dbReference type="ARBA" id="ARBA00023163"/>
    </source>
</evidence>
<dbReference type="GO" id="GO:0003700">
    <property type="term" value="F:DNA-binding transcription factor activity"/>
    <property type="evidence" value="ECO:0007669"/>
    <property type="project" value="InterPro"/>
</dbReference>
<proteinExistence type="predicted"/>
<keyword evidence="5" id="KW-0812">Transmembrane</keyword>
<dbReference type="RefSeq" id="WP_013864920.1">
    <property type="nucleotide sequence ID" value="NC_015635.1"/>
</dbReference>
<keyword evidence="8" id="KW-1185">Reference proteome</keyword>
<sequence length="245" mass="26622">MSFPDHRHDEHQLMWATRGSAMISSALGAWMIAPGAAIWMPADVTHTMSMTAPAEFHSLYLYPEVGPIGHRWTRSHSLLVDDVLAAMIRRLESRELTDSQRGRTTAVLLDLLEESPVSGATLPLPRDNRAAIVAAALLEDPSDRRELRDWADELGVSTKTLARAFQSETALTFSAWRSRARISASLAPLGAGAQVDQLAGDVGYQTSSSFIVAFRAQIGISPGAYARRASSNPTTSSVDPPDQRL</sequence>
<dbReference type="Pfam" id="PF12833">
    <property type="entry name" value="HTH_18"/>
    <property type="match status" value="1"/>
</dbReference>
<dbReference type="SUPFAM" id="SSF51182">
    <property type="entry name" value="RmlC-like cupins"/>
    <property type="match status" value="1"/>
</dbReference>
<dbReference type="InterPro" id="IPR011051">
    <property type="entry name" value="RmlC_Cupin_sf"/>
</dbReference>
<dbReference type="EMBL" id="AP012204">
    <property type="protein sequence ID" value="BAK37083.1"/>
    <property type="molecule type" value="Genomic_DNA"/>
</dbReference>
<organism evidence="7 8">
    <name type="scientific">Microlunatus phosphovorus (strain ATCC 700054 / DSM 10555 / JCM 9379 / NBRC 101784 / NCIMB 13414 / VKM Ac-1990 / NM-1)</name>
    <dbReference type="NCBI Taxonomy" id="1032480"/>
    <lineage>
        <taxon>Bacteria</taxon>
        <taxon>Bacillati</taxon>
        <taxon>Actinomycetota</taxon>
        <taxon>Actinomycetes</taxon>
        <taxon>Propionibacteriales</taxon>
        <taxon>Propionibacteriaceae</taxon>
        <taxon>Microlunatus</taxon>
    </lineage>
</organism>
<dbReference type="eggNOG" id="COG1917">
    <property type="taxonomic scope" value="Bacteria"/>
</dbReference>
<name>F5XR61_MICPN</name>
<dbReference type="GO" id="GO:0043565">
    <property type="term" value="F:sequence-specific DNA binding"/>
    <property type="evidence" value="ECO:0007669"/>
    <property type="project" value="InterPro"/>
</dbReference>
<keyword evidence="2" id="KW-0238">DNA-binding</keyword>
<dbReference type="InterPro" id="IPR014710">
    <property type="entry name" value="RmlC-like_jellyroll"/>
</dbReference>
<dbReference type="InterPro" id="IPR009057">
    <property type="entry name" value="Homeodomain-like_sf"/>
</dbReference>
<feature type="domain" description="HTH araC/xylS-type" evidence="6">
    <location>
        <begin position="131"/>
        <end position="228"/>
    </location>
</feature>
<dbReference type="eggNOG" id="COG2207">
    <property type="taxonomic scope" value="Bacteria"/>
</dbReference>
<dbReference type="PROSITE" id="PS01124">
    <property type="entry name" value="HTH_ARAC_FAMILY_2"/>
    <property type="match status" value="1"/>
</dbReference>
<keyword evidence="3" id="KW-0804">Transcription</keyword>
<dbReference type="SMART" id="SM00342">
    <property type="entry name" value="HTH_ARAC"/>
    <property type="match status" value="1"/>
</dbReference>
<feature type="transmembrane region" description="Helical" evidence="5">
    <location>
        <begin position="21"/>
        <end position="40"/>
    </location>
</feature>
<gene>
    <name evidence="7" type="ordered locus">MLP_40690</name>
</gene>
<evidence type="ECO:0000256" key="1">
    <source>
        <dbReference type="ARBA" id="ARBA00023015"/>
    </source>
</evidence>
<dbReference type="AlphaFoldDB" id="F5XR61"/>
<dbReference type="PANTHER" id="PTHR11019">
    <property type="entry name" value="HTH-TYPE TRANSCRIPTIONAL REGULATOR NIMR"/>
    <property type="match status" value="1"/>
</dbReference>
<dbReference type="PANTHER" id="PTHR11019:SF199">
    <property type="entry name" value="HTH-TYPE TRANSCRIPTIONAL REGULATOR NIMR"/>
    <property type="match status" value="1"/>
</dbReference>
<dbReference type="Pfam" id="PF02311">
    <property type="entry name" value="AraC_binding"/>
    <property type="match status" value="1"/>
</dbReference>
<accession>F5XR61</accession>
<protein>
    <submittedName>
        <fullName evidence="7">Putative AraC family transcriptional regulator</fullName>
    </submittedName>
</protein>
<dbReference type="InterPro" id="IPR018060">
    <property type="entry name" value="HTH_AraC"/>
</dbReference>
<feature type="region of interest" description="Disordered" evidence="4">
    <location>
        <begin position="226"/>
        <end position="245"/>
    </location>
</feature>
<evidence type="ECO:0000313" key="8">
    <source>
        <dbReference type="Proteomes" id="UP000007947"/>
    </source>
</evidence>
<dbReference type="STRING" id="1032480.MLP_40690"/>
<evidence type="ECO:0000256" key="4">
    <source>
        <dbReference type="SAM" id="MobiDB-lite"/>
    </source>
</evidence>